<dbReference type="InterPro" id="IPR043141">
    <property type="entry name" value="Ribosomal_uL10-like_sf"/>
</dbReference>
<dbReference type="NCBIfam" id="NF000955">
    <property type="entry name" value="PRK00099.1-1"/>
    <property type="match status" value="1"/>
</dbReference>
<dbReference type="Gene3D" id="6.10.250.290">
    <property type="match status" value="1"/>
</dbReference>
<dbReference type="AlphaFoldDB" id="A0A7H1MZE9"/>
<dbReference type="InterPro" id="IPR047865">
    <property type="entry name" value="Ribosomal_uL10_bac_type"/>
</dbReference>
<evidence type="ECO:0000256" key="3">
    <source>
        <dbReference type="ARBA" id="ARBA00022980"/>
    </source>
</evidence>
<dbReference type="HAMAP" id="MF_00362">
    <property type="entry name" value="Ribosomal_uL10"/>
    <property type="match status" value="1"/>
</dbReference>
<evidence type="ECO:0000256" key="6">
    <source>
        <dbReference type="HAMAP-Rule" id="MF_00362"/>
    </source>
</evidence>
<sequence>MDRTEKEDLVASLHRTFNETAVVLVSHYKGLTVAEMGELRARMREAGAALKVAKNRLARLALAGTPYAGLNDLFTGPTAVAYAKDPVAAAKVAVTFAKTNPKLVLLGGGLGSQMLDAEGVKSLASLPSLDELRGKLIGLLNAPATRIAGVLQAPGGQVARVLAAYADKSGETTSEAA</sequence>
<organism evidence="7 8">
    <name type="scientific">Defluviicoccus vanus</name>
    <dbReference type="NCBI Taxonomy" id="111831"/>
    <lineage>
        <taxon>Bacteria</taxon>
        <taxon>Pseudomonadati</taxon>
        <taxon>Pseudomonadota</taxon>
        <taxon>Alphaproteobacteria</taxon>
        <taxon>Rhodospirillales</taxon>
        <taxon>Rhodospirillaceae</taxon>
        <taxon>Defluviicoccus</taxon>
    </lineage>
</organism>
<keyword evidence="6" id="KW-0694">RNA-binding</keyword>
<dbReference type="PROSITE" id="PS01109">
    <property type="entry name" value="RIBOSOMAL_L10"/>
    <property type="match status" value="1"/>
</dbReference>
<dbReference type="CDD" id="cd05797">
    <property type="entry name" value="Ribosomal_L10"/>
    <property type="match status" value="1"/>
</dbReference>
<dbReference type="InterPro" id="IPR002363">
    <property type="entry name" value="Ribosomal_uL10_CS_bac"/>
</dbReference>
<evidence type="ECO:0000256" key="2">
    <source>
        <dbReference type="ARBA" id="ARBA00008889"/>
    </source>
</evidence>
<dbReference type="EMBL" id="CP053923">
    <property type="protein sequence ID" value="QNT68835.1"/>
    <property type="molecule type" value="Genomic_DNA"/>
</dbReference>
<dbReference type="GO" id="GO:0003735">
    <property type="term" value="F:structural constituent of ribosome"/>
    <property type="evidence" value="ECO:0007669"/>
    <property type="project" value="InterPro"/>
</dbReference>
<keyword evidence="6" id="KW-0699">rRNA-binding</keyword>
<evidence type="ECO:0000313" key="7">
    <source>
        <dbReference type="EMBL" id="QNT68835.1"/>
    </source>
</evidence>
<comment type="similarity">
    <text evidence="2 6">Belongs to the universal ribosomal protein uL10 family.</text>
</comment>
<evidence type="ECO:0000256" key="1">
    <source>
        <dbReference type="ARBA" id="ARBA00002633"/>
    </source>
</evidence>
<evidence type="ECO:0000256" key="4">
    <source>
        <dbReference type="ARBA" id="ARBA00023274"/>
    </source>
</evidence>
<dbReference type="InterPro" id="IPR001790">
    <property type="entry name" value="Ribosomal_uL10"/>
</dbReference>
<proteinExistence type="inferred from homology"/>
<gene>
    <name evidence="6 7" type="primary">rplJ</name>
    <name evidence="7" type="ORF">HQ394_05030</name>
</gene>
<comment type="function">
    <text evidence="1 6">Forms part of the ribosomal stalk, playing a central role in the interaction of the ribosome with GTP-bound translation factors.</text>
</comment>
<evidence type="ECO:0000256" key="5">
    <source>
        <dbReference type="ARBA" id="ARBA00035202"/>
    </source>
</evidence>
<reference evidence="7 8" key="1">
    <citation type="submission" date="2020-05" db="EMBL/GenBank/DDBJ databases">
        <title>Complete closed genome sequence of Defluviicoccus vanus.</title>
        <authorList>
            <person name="Bessarab I."/>
            <person name="Arumugam K."/>
            <person name="Maszenan A.M."/>
            <person name="Seviour R.J."/>
            <person name="Williams R.B."/>
        </authorList>
    </citation>
    <scope>NUCLEOTIDE SEQUENCE [LARGE SCALE GENOMIC DNA]</scope>
    <source>
        <strain evidence="7 8">Ben 114</strain>
    </source>
</reference>
<dbReference type="SUPFAM" id="SSF160369">
    <property type="entry name" value="Ribosomal protein L10-like"/>
    <property type="match status" value="1"/>
</dbReference>
<dbReference type="Pfam" id="PF00466">
    <property type="entry name" value="Ribosomal_L10"/>
    <property type="match status" value="1"/>
</dbReference>
<keyword evidence="3 6" id="KW-0689">Ribosomal protein</keyword>
<dbReference type="RefSeq" id="WP_190262343.1">
    <property type="nucleotide sequence ID" value="NZ_CP053923.1"/>
</dbReference>
<keyword evidence="4 6" id="KW-0687">Ribonucleoprotein</keyword>
<dbReference type="GO" id="GO:0070180">
    <property type="term" value="F:large ribosomal subunit rRNA binding"/>
    <property type="evidence" value="ECO:0007669"/>
    <property type="project" value="UniProtKB-UniRule"/>
</dbReference>
<evidence type="ECO:0000313" key="8">
    <source>
        <dbReference type="Proteomes" id="UP000516369"/>
    </source>
</evidence>
<accession>A0A7H1MZE9</accession>
<dbReference type="KEGG" id="dvn:HQ394_05030"/>
<dbReference type="InterPro" id="IPR022973">
    <property type="entry name" value="Ribosomal_uL10_bac"/>
</dbReference>
<dbReference type="GO" id="GO:0015934">
    <property type="term" value="C:large ribosomal subunit"/>
    <property type="evidence" value="ECO:0007669"/>
    <property type="project" value="InterPro"/>
</dbReference>
<keyword evidence="8" id="KW-1185">Reference proteome</keyword>
<name>A0A7H1MZE9_9PROT</name>
<comment type="subunit">
    <text evidence="6">Part of the ribosomal stalk of the 50S ribosomal subunit. The N-terminus interacts with L11 and the large rRNA to form the base of the stalk. The C-terminus forms an elongated spine to which L12 dimers bind in a sequential fashion forming a multimeric L10(L12)X complex.</text>
</comment>
<dbReference type="Gene3D" id="3.30.70.1730">
    <property type="match status" value="1"/>
</dbReference>
<dbReference type="GO" id="GO:0006412">
    <property type="term" value="P:translation"/>
    <property type="evidence" value="ECO:0007669"/>
    <property type="project" value="UniProtKB-UniRule"/>
</dbReference>
<protein>
    <recommendedName>
        <fullName evidence="5 6">Large ribosomal subunit protein uL10</fullName>
    </recommendedName>
</protein>
<dbReference type="Proteomes" id="UP000516369">
    <property type="component" value="Chromosome"/>
</dbReference>
<dbReference type="PANTHER" id="PTHR11560">
    <property type="entry name" value="39S RIBOSOMAL PROTEIN L10, MITOCHONDRIAL"/>
    <property type="match status" value="1"/>
</dbReference>